<feature type="DNA-binding region" description="H-T-H motif" evidence="4">
    <location>
        <begin position="35"/>
        <end position="54"/>
    </location>
</feature>
<keyword evidence="1" id="KW-0805">Transcription regulation</keyword>
<dbReference type="EMBL" id="JAKZMO010000008">
    <property type="protein sequence ID" value="MDG5483323.1"/>
    <property type="molecule type" value="Genomic_DNA"/>
</dbReference>
<evidence type="ECO:0000313" key="6">
    <source>
        <dbReference type="EMBL" id="MDG5483323.1"/>
    </source>
</evidence>
<dbReference type="InterPro" id="IPR036271">
    <property type="entry name" value="Tet_transcr_reg_TetR-rel_C_sf"/>
</dbReference>
<evidence type="ECO:0000256" key="2">
    <source>
        <dbReference type="ARBA" id="ARBA00023125"/>
    </source>
</evidence>
<evidence type="ECO:0000256" key="4">
    <source>
        <dbReference type="PROSITE-ProRule" id="PRU00335"/>
    </source>
</evidence>
<dbReference type="InterPro" id="IPR050109">
    <property type="entry name" value="HTH-type_TetR-like_transc_reg"/>
</dbReference>
<gene>
    <name evidence="6" type="ORF">MNO81_11025</name>
</gene>
<keyword evidence="7" id="KW-1185">Reference proteome</keyword>
<name>A0ABT6GND7_MYCGU</name>
<dbReference type="PRINTS" id="PR00455">
    <property type="entry name" value="HTHTETR"/>
</dbReference>
<feature type="domain" description="HTH tetR-type" evidence="5">
    <location>
        <begin position="12"/>
        <end position="72"/>
    </location>
</feature>
<evidence type="ECO:0000256" key="1">
    <source>
        <dbReference type="ARBA" id="ARBA00023015"/>
    </source>
</evidence>
<protein>
    <submittedName>
        <fullName evidence="6">TetR/AcrR family transcriptional regulator</fullName>
    </submittedName>
</protein>
<dbReference type="SUPFAM" id="SSF46689">
    <property type="entry name" value="Homeodomain-like"/>
    <property type="match status" value="1"/>
</dbReference>
<dbReference type="SUPFAM" id="SSF48498">
    <property type="entry name" value="Tetracyclin repressor-like, C-terminal domain"/>
    <property type="match status" value="1"/>
</dbReference>
<accession>A0ABT6GND7</accession>
<dbReference type="PANTHER" id="PTHR30055">
    <property type="entry name" value="HTH-TYPE TRANSCRIPTIONAL REGULATOR RUTR"/>
    <property type="match status" value="1"/>
</dbReference>
<sequence length="191" mass="20745">MSQRSQPDPRVGHSRRVICRAALEEFAATGYAGFRMESVAARAGVGRSTLYRHWSDKAALIADALETLNVQPNPDRELVAGTARQRVELLLSHLARALSDSPVAACIPALIQATEHEPAVREFFHRYSAQRRHRLTDAIAAGVNDGQFPARVDAEAASAALSGAVFYRRLMTDDVADAEFIGALLDTVLGH</sequence>
<dbReference type="Gene3D" id="1.10.357.10">
    <property type="entry name" value="Tetracycline Repressor, domain 2"/>
    <property type="match status" value="1"/>
</dbReference>
<evidence type="ECO:0000256" key="3">
    <source>
        <dbReference type="ARBA" id="ARBA00023163"/>
    </source>
</evidence>
<dbReference type="PROSITE" id="PS50977">
    <property type="entry name" value="HTH_TETR_2"/>
    <property type="match status" value="1"/>
</dbReference>
<dbReference type="InterPro" id="IPR011075">
    <property type="entry name" value="TetR_C"/>
</dbReference>
<dbReference type="Gene3D" id="1.10.10.60">
    <property type="entry name" value="Homeodomain-like"/>
    <property type="match status" value="1"/>
</dbReference>
<proteinExistence type="predicted"/>
<keyword evidence="3" id="KW-0804">Transcription</keyword>
<dbReference type="Proteomes" id="UP001154266">
    <property type="component" value="Unassembled WGS sequence"/>
</dbReference>
<keyword evidence="2 4" id="KW-0238">DNA-binding</keyword>
<dbReference type="Pfam" id="PF00440">
    <property type="entry name" value="TetR_N"/>
    <property type="match status" value="1"/>
</dbReference>
<dbReference type="InterPro" id="IPR001647">
    <property type="entry name" value="HTH_TetR"/>
</dbReference>
<evidence type="ECO:0000313" key="7">
    <source>
        <dbReference type="Proteomes" id="UP001154266"/>
    </source>
</evidence>
<dbReference type="PANTHER" id="PTHR30055:SF148">
    <property type="entry name" value="TETR-FAMILY TRANSCRIPTIONAL REGULATOR"/>
    <property type="match status" value="1"/>
</dbReference>
<dbReference type="Pfam" id="PF16859">
    <property type="entry name" value="TetR_C_11"/>
    <property type="match status" value="1"/>
</dbReference>
<evidence type="ECO:0000259" key="5">
    <source>
        <dbReference type="PROSITE" id="PS50977"/>
    </source>
</evidence>
<comment type="caution">
    <text evidence="6">The sequence shown here is derived from an EMBL/GenBank/DDBJ whole genome shotgun (WGS) entry which is preliminary data.</text>
</comment>
<organism evidence="6 7">
    <name type="scientific">Mycolicibacterium gadium</name>
    <name type="common">Mycobacterium gadium</name>
    <dbReference type="NCBI Taxonomy" id="1794"/>
    <lineage>
        <taxon>Bacteria</taxon>
        <taxon>Bacillati</taxon>
        <taxon>Actinomycetota</taxon>
        <taxon>Actinomycetes</taxon>
        <taxon>Mycobacteriales</taxon>
        <taxon>Mycobacteriaceae</taxon>
        <taxon>Mycolicibacterium</taxon>
    </lineage>
</organism>
<dbReference type="RefSeq" id="WP_278221046.1">
    <property type="nucleotide sequence ID" value="NZ_JAKZMO010000008.1"/>
</dbReference>
<reference evidence="6" key="1">
    <citation type="journal article" date="2023" name="Environ. Microbiol.">
        <title>The 2-methylpropene degradation pathway in Mycobacteriaceae family strains.</title>
        <authorList>
            <person name="Helbich S."/>
            <person name="Barrantes I."/>
            <person name="Dos Anjos Borges L.G."/>
            <person name="Pieper D.H."/>
            <person name="Vainshtein Y."/>
            <person name="Sohn K."/>
            <person name="Engesser K.H."/>
        </authorList>
    </citation>
    <scope>NUCLEOTIDE SEQUENCE</scope>
    <source>
        <strain evidence="6">IBE100</strain>
    </source>
</reference>
<dbReference type="InterPro" id="IPR009057">
    <property type="entry name" value="Homeodomain-like_sf"/>
</dbReference>